<evidence type="ECO:0000313" key="3">
    <source>
        <dbReference type="Proteomes" id="UP000664349"/>
    </source>
</evidence>
<comment type="caution">
    <text evidence="2">The sequence shown here is derived from an EMBL/GenBank/DDBJ whole genome shotgun (WGS) entry which is preliminary data.</text>
</comment>
<keyword evidence="1" id="KW-0812">Transmembrane</keyword>
<feature type="transmembrane region" description="Helical" evidence="1">
    <location>
        <begin position="59"/>
        <end position="77"/>
    </location>
</feature>
<sequence length="147" mass="16324">MMDKEALRQEAMRWRNWFSKGQRLWSFAHHTAIFGSILCSVVVGGLLQVQGHDLKGYSTVLTSIAAALSSLAAAGGFERKWKSNRLSRSRVDGLLIDIEAGSYSMSELACQLKEIISKHDLDVTKRDSMEPLLVEHKTSSTVKSLLS</sequence>
<evidence type="ECO:0008006" key="4">
    <source>
        <dbReference type="Google" id="ProtNLM"/>
    </source>
</evidence>
<feature type="transmembrane region" description="Helical" evidence="1">
    <location>
        <begin position="24"/>
        <end position="47"/>
    </location>
</feature>
<protein>
    <recommendedName>
        <fullName evidence="4">DUF4231 domain-containing protein</fullName>
    </recommendedName>
</protein>
<organism evidence="2 3">
    <name type="scientific">Chromobacterium haemolyticum</name>
    <dbReference type="NCBI Taxonomy" id="394935"/>
    <lineage>
        <taxon>Bacteria</taxon>
        <taxon>Pseudomonadati</taxon>
        <taxon>Pseudomonadota</taxon>
        <taxon>Betaproteobacteria</taxon>
        <taxon>Neisseriales</taxon>
        <taxon>Chromobacteriaceae</taxon>
        <taxon>Chromobacterium</taxon>
    </lineage>
</organism>
<dbReference type="RefSeq" id="WP_146176120.1">
    <property type="nucleotide sequence ID" value="NZ_AP019312.1"/>
</dbReference>
<evidence type="ECO:0000313" key="2">
    <source>
        <dbReference type="EMBL" id="MBO0418477.1"/>
    </source>
</evidence>
<keyword evidence="1" id="KW-0472">Membrane</keyword>
<keyword evidence="3" id="KW-1185">Reference proteome</keyword>
<reference evidence="2 3" key="1">
    <citation type="submission" date="2021-03" db="EMBL/GenBank/DDBJ databases">
        <title>First Case of infection caused by Chromobacterium haemolyticum derived from water in China.</title>
        <authorList>
            <person name="Chen J."/>
            <person name="Liu C."/>
        </authorList>
    </citation>
    <scope>NUCLEOTIDE SEQUENCE [LARGE SCALE GENOMIC DNA]</scope>
    <source>
        <strain evidence="2 3">WJ-5</strain>
    </source>
</reference>
<accession>A0ABS3GUY6</accession>
<dbReference type="EMBL" id="JAFLRD010000042">
    <property type="protein sequence ID" value="MBO0418477.1"/>
    <property type="molecule type" value="Genomic_DNA"/>
</dbReference>
<name>A0ABS3GUY6_9NEIS</name>
<gene>
    <name evidence="2" type="ORF">J1C50_23490</name>
</gene>
<dbReference type="Proteomes" id="UP000664349">
    <property type="component" value="Unassembled WGS sequence"/>
</dbReference>
<evidence type="ECO:0000256" key="1">
    <source>
        <dbReference type="SAM" id="Phobius"/>
    </source>
</evidence>
<proteinExistence type="predicted"/>
<keyword evidence="1" id="KW-1133">Transmembrane helix</keyword>
<dbReference type="GeneID" id="58560309"/>